<dbReference type="STRING" id="312017.W7X4Y6"/>
<dbReference type="SUPFAM" id="SSF81296">
    <property type="entry name" value="E set domains"/>
    <property type="match status" value="1"/>
</dbReference>
<organism evidence="3 4">
    <name type="scientific">Tetrahymena thermophila (strain SB210)</name>
    <dbReference type="NCBI Taxonomy" id="312017"/>
    <lineage>
        <taxon>Eukaryota</taxon>
        <taxon>Sar</taxon>
        <taxon>Alveolata</taxon>
        <taxon>Ciliophora</taxon>
        <taxon>Intramacronucleata</taxon>
        <taxon>Oligohymenophorea</taxon>
        <taxon>Hymenostomatida</taxon>
        <taxon>Tetrahymenina</taxon>
        <taxon>Tetrahymenidae</taxon>
        <taxon>Tetrahymena</taxon>
    </lineage>
</organism>
<dbReference type="GO" id="GO:0031588">
    <property type="term" value="C:nucleotide-activated protein kinase complex"/>
    <property type="evidence" value="ECO:0007669"/>
    <property type="project" value="TreeGrafter"/>
</dbReference>
<dbReference type="InterPro" id="IPR014756">
    <property type="entry name" value="Ig_E-set"/>
</dbReference>
<dbReference type="CDD" id="cd02859">
    <property type="entry name" value="E_set_AMPKbeta_like_N"/>
    <property type="match status" value="1"/>
</dbReference>
<dbReference type="KEGG" id="tet:TTHERM_000353479"/>
<dbReference type="Pfam" id="PF16561">
    <property type="entry name" value="AMPK1_CBM"/>
    <property type="match status" value="1"/>
</dbReference>
<dbReference type="GeneID" id="24438568"/>
<dbReference type="EMBL" id="GG662523">
    <property type="protein sequence ID" value="EWS72472.1"/>
    <property type="molecule type" value="Genomic_DNA"/>
</dbReference>
<dbReference type="InterPro" id="IPR037256">
    <property type="entry name" value="ASC_dom_sf"/>
</dbReference>
<protein>
    <submittedName>
        <fullName evidence="3">5'-AMP-activated kinase protein</fullName>
    </submittedName>
</protein>
<evidence type="ECO:0000259" key="2">
    <source>
        <dbReference type="Pfam" id="PF16561"/>
    </source>
</evidence>
<dbReference type="SUPFAM" id="SSF160219">
    <property type="entry name" value="AMPKBI-like"/>
    <property type="match status" value="1"/>
</dbReference>
<dbReference type="InParanoid" id="W7X4Y6"/>
<feature type="domain" description="AMP-activated protein kinase glycogen-binding" evidence="2">
    <location>
        <begin position="48"/>
        <end position="127"/>
    </location>
</feature>
<gene>
    <name evidence="3" type="ORF">TTHERM_000353479</name>
</gene>
<accession>W7X4Y6</accession>
<dbReference type="Proteomes" id="UP000009168">
    <property type="component" value="Unassembled WGS sequence"/>
</dbReference>
<dbReference type="GO" id="GO:0005737">
    <property type="term" value="C:cytoplasm"/>
    <property type="evidence" value="ECO:0007669"/>
    <property type="project" value="TreeGrafter"/>
</dbReference>
<dbReference type="InterPro" id="IPR013783">
    <property type="entry name" value="Ig-like_fold"/>
</dbReference>
<dbReference type="PANTHER" id="PTHR10343">
    <property type="entry name" value="5'-AMP-ACTIVATED PROTEIN KINASE , BETA SUBUNIT"/>
    <property type="match status" value="1"/>
</dbReference>
<dbReference type="Gene3D" id="2.60.40.10">
    <property type="entry name" value="Immunoglobulins"/>
    <property type="match status" value="1"/>
</dbReference>
<keyword evidence="4" id="KW-1185">Reference proteome</keyword>
<dbReference type="RefSeq" id="XP_012654969.1">
    <property type="nucleotide sequence ID" value="XM_012799515.1"/>
</dbReference>
<reference evidence="4" key="1">
    <citation type="journal article" date="2006" name="PLoS Biol.">
        <title>Macronuclear genome sequence of the ciliate Tetrahymena thermophila, a model eukaryote.</title>
        <authorList>
            <person name="Eisen J.A."/>
            <person name="Coyne R.S."/>
            <person name="Wu M."/>
            <person name="Wu D."/>
            <person name="Thiagarajan M."/>
            <person name="Wortman J.R."/>
            <person name="Badger J.H."/>
            <person name="Ren Q."/>
            <person name="Amedeo P."/>
            <person name="Jones K.M."/>
            <person name="Tallon L.J."/>
            <person name="Delcher A.L."/>
            <person name="Salzberg S.L."/>
            <person name="Silva J.C."/>
            <person name="Haas B.J."/>
            <person name="Majoros W.H."/>
            <person name="Farzad M."/>
            <person name="Carlton J.M."/>
            <person name="Smith R.K. Jr."/>
            <person name="Garg J."/>
            <person name="Pearlman R.E."/>
            <person name="Karrer K.M."/>
            <person name="Sun L."/>
            <person name="Manning G."/>
            <person name="Elde N.C."/>
            <person name="Turkewitz A.P."/>
            <person name="Asai D.J."/>
            <person name="Wilkes D.E."/>
            <person name="Wang Y."/>
            <person name="Cai H."/>
            <person name="Collins K."/>
            <person name="Stewart B.A."/>
            <person name="Lee S.R."/>
            <person name="Wilamowska K."/>
            <person name="Weinberg Z."/>
            <person name="Ruzzo W.L."/>
            <person name="Wloga D."/>
            <person name="Gaertig J."/>
            <person name="Frankel J."/>
            <person name="Tsao C.-C."/>
            <person name="Gorovsky M.A."/>
            <person name="Keeling P.J."/>
            <person name="Waller R.F."/>
            <person name="Patron N.J."/>
            <person name="Cherry J.M."/>
            <person name="Stover N.A."/>
            <person name="Krieger C.J."/>
            <person name="del Toro C."/>
            <person name="Ryder H.F."/>
            <person name="Williamson S.C."/>
            <person name="Barbeau R.A."/>
            <person name="Hamilton E.P."/>
            <person name="Orias E."/>
        </authorList>
    </citation>
    <scope>NUCLEOTIDE SEQUENCE [LARGE SCALE GENOMIC DNA]</scope>
    <source>
        <strain evidence="4">SB210</strain>
    </source>
</reference>
<name>W7X4Y6_TETTS</name>
<proteinExistence type="inferred from homology"/>
<evidence type="ECO:0000313" key="3">
    <source>
        <dbReference type="EMBL" id="EWS72472.1"/>
    </source>
</evidence>
<dbReference type="InterPro" id="IPR050827">
    <property type="entry name" value="CRP1_MDG1_kinase"/>
</dbReference>
<sequence>MGSQSSKLVNGQEMMQQSSGVVRNQYMNQSGNSIGSMTDTQQRGNFINTIFQWTNGANSVQLTGTFNNWVNPIPLEKVENNCFQVILKLRPGVYQYKYIVDGQWRFSPDDPTCNDENGNINNLIDTTNIERSISLIGQNNGSTKFLTMGSQNNSVNFIQTNARIMNSNGNVAMQQQQNAQNQQNIMGVNASSRNNQQFQYQAQQQQLLHQLQYQNLLQQQQQQQPQQQYNVQNAFNQQQQNLQMFQQLGNNPQNISPNIIGSQQGGTIPQQEFQKMMQQGGQGQYANSLHPSSNISNMQAMYIRASQNSNFDKSQLLIKAHITQQNQTNFEVAFKDQAPVLPPHLLEVPTIKRRSAKYVSMWREKKPRLKSNVKSVFGGQNSVHNTNNMNIEEENTDISMNGQQLTLSNTPEDDAEVLMHVFQPGHGITPVDHVTLNHVGIDNLNHNDKYNVYCITQRFKTKYTTYKFYTSKYDTQIII</sequence>
<dbReference type="GO" id="GO:0005634">
    <property type="term" value="C:nucleus"/>
    <property type="evidence" value="ECO:0007669"/>
    <property type="project" value="TreeGrafter"/>
</dbReference>
<dbReference type="OrthoDB" id="531008at2759"/>
<keyword evidence="3" id="KW-0808">Transferase</keyword>
<dbReference type="AlphaFoldDB" id="W7X4Y6"/>
<keyword evidence="3" id="KW-0418">Kinase</keyword>
<dbReference type="GO" id="GO:0016301">
    <property type="term" value="F:kinase activity"/>
    <property type="evidence" value="ECO:0007669"/>
    <property type="project" value="UniProtKB-KW"/>
</dbReference>
<evidence type="ECO:0000313" key="4">
    <source>
        <dbReference type="Proteomes" id="UP000009168"/>
    </source>
</evidence>
<dbReference type="GO" id="GO:0007165">
    <property type="term" value="P:signal transduction"/>
    <property type="evidence" value="ECO:0007669"/>
    <property type="project" value="TreeGrafter"/>
</dbReference>
<comment type="similarity">
    <text evidence="1">Belongs to the 5'-AMP-activated protein kinase beta subunit family.</text>
</comment>
<dbReference type="GO" id="GO:0019901">
    <property type="term" value="F:protein kinase binding"/>
    <property type="evidence" value="ECO:0007669"/>
    <property type="project" value="TreeGrafter"/>
</dbReference>
<dbReference type="PANTHER" id="PTHR10343:SF84">
    <property type="entry name" value="5'-AMP-ACTIVATED PROTEIN KINASE SUBUNIT BETA-1"/>
    <property type="match status" value="1"/>
</dbReference>
<evidence type="ECO:0000256" key="1">
    <source>
        <dbReference type="ARBA" id="ARBA00010926"/>
    </source>
</evidence>
<dbReference type="InterPro" id="IPR032640">
    <property type="entry name" value="AMPK1_CBM"/>
</dbReference>